<dbReference type="Gene3D" id="3.40.50.300">
    <property type="entry name" value="P-loop containing nucleotide triphosphate hydrolases"/>
    <property type="match status" value="1"/>
</dbReference>
<proteinExistence type="inferred from homology"/>
<dbReference type="PRINTS" id="PR00449">
    <property type="entry name" value="RASTRNSFRMNG"/>
</dbReference>
<evidence type="ECO:0000256" key="1">
    <source>
        <dbReference type="ARBA" id="ARBA00006270"/>
    </source>
</evidence>
<dbReference type="GO" id="GO:0006887">
    <property type="term" value="P:exocytosis"/>
    <property type="evidence" value="ECO:0000318"/>
    <property type="project" value="GO_Central"/>
</dbReference>
<dbReference type="PROSITE" id="PS51419">
    <property type="entry name" value="RAB"/>
    <property type="match status" value="1"/>
</dbReference>
<dbReference type="eggNOG" id="KOG0084">
    <property type="taxonomic scope" value="Eukaryota"/>
</dbReference>
<evidence type="ECO:0000313" key="5">
    <source>
        <dbReference type="Proteomes" id="UP000001064"/>
    </source>
</evidence>
<gene>
    <name evidence="4" type="ORF">DICPUDRAFT_152785</name>
</gene>
<dbReference type="PANTHER" id="PTHR47980">
    <property type="entry name" value="LD44762P"/>
    <property type="match status" value="1"/>
</dbReference>
<dbReference type="GO" id="GO:0016020">
    <property type="term" value="C:membrane"/>
    <property type="evidence" value="ECO:0000318"/>
    <property type="project" value="GO_Central"/>
</dbReference>
<dbReference type="KEGG" id="dpp:DICPUDRAFT_152785"/>
<dbReference type="InParanoid" id="F0ZM97"/>
<dbReference type="VEuPathDB" id="AmoebaDB:DICPUDRAFT_152785"/>
<accession>F0ZM97</accession>
<sequence length="189" mass="21806">MNIDNDQCIKCNVEGDYFMKLCVFGKCKGVGVTSLILRFVDNVFIDSKPAIPNDVKIKVLEDRGISIKIQIFDTGFKDFKINYLRGVHGYLIVYDITNRESFEQIRNITQDLKTYGNQYTKECFIIVGNKCDLESDRQIELKEAKDYFESIGIGESFYGEVSCKNPINIDNSFQKLFKKTSNILYPRNL</sequence>
<name>F0ZM97_DICPU</name>
<organism evidence="4 5">
    <name type="scientific">Dictyostelium purpureum</name>
    <name type="common">Slime mold</name>
    <dbReference type="NCBI Taxonomy" id="5786"/>
    <lineage>
        <taxon>Eukaryota</taxon>
        <taxon>Amoebozoa</taxon>
        <taxon>Evosea</taxon>
        <taxon>Eumycetozoa</taxon>
        <taxon>Dictyostelia</taxon>
        <taxon>Dictyosteliales</taxon>
        <taxon>Dictyosteliaceae</taxon>
        <taxon>Dictyostelium</taxon>
    </lineage>
</organism>
<comment type="similarity">
    <text evidence="1">Belongs to the small GTPase superfamily. Rab family.</text>
</comment>
<keyword evidence="5" id="KW-1185">Reference proteome</keyword>
<dbReference type="Pfam" id="PF00071">
    <property type="entry name" value="Ras"/>
    <property type="match status" value="1"/>
</dbReference>
<dbReference type="InterPro" id="IPR027417">
    <property type="entry name" value="P-loop_NTPase"/>
</dbReference>
<dbReference type="AlphaFoldDB" id="F0ZM97"/>
<keyword evidence="3" id="KW-0342">GTP-binding</keyword>
<protein>
    <submittedName>
        <fullName evidence="4">Uncharacterized protein</fullName>
    </submittedName>
</protein>
<evidence type="ECO:0000256" key="3">
    <source>
        <dbReference type="ARBA" id="ARBA00023134"/>
    </source>
</evidence>
<dbReference type="EMBL" id="GL871078">
    <property type="protein sequence ID" value="EGC34920.1"/>
    <property type="molecule type" value="Genomic_DNA"/>
</dbReference>
<reference evidence="5" key="1">
    <citation type="journal article" date="2011" name="Genome Biol.">
        <title>Comparative genomics of the social amoebae Dictyostelium discoideum and Dictyostelium purpureum.</title>
        <authorList>
            <consortium name="US DOE Joint Genome Institute (JGI-PGF)"/>
            <person name="Sucgang R."/>
            <person name="Kuo A."/>
            <person name="Tian X."/>
            <person name="Salerno W."/>
            <person name="Parikh A."/>
            <person name="Feasley C.L."/>
            <person name="Dalin E."/>
            <person name="Tu H."/>
            <person name="Huang E."/>
            <person name="Barry K."/>
            <person name="Lindquist E."/>
            <person name="Shapiro H."/>
            <person name="Bruce D."/>
            <person name="Schmutz J."/>
            <person name="Salamov A."/>
            <person name="Fey P."/>
            <person name="Gaudet P."/>
            <person name="Anjard C."/>
            <person name="Babu M.M."/>
            <person name="Basu S."/>
            <person name="Bushmanova Y."/>
            <person name="van der Wel H."/>
            <person name="Katoh-Kurasawa M."/>
            <person name="Dinh C."/>
            <person name="Coutinho P.M."/>
            <person name="Saito T."/>
            <person name="Elias M."/>
            <person name="Schaap P."/>
            <person name="Kay R.R."/>
            <person name="Henrissat B."/>
            <person name="Eichinger L."/>
            <person name="Rivero F."/>
            <person name="Putnam N.H."/>
            <person name="West C.M."/>
            <person name="Loomis W.F."/>
            <person name="Chisholm R.L."/>
            <person name="Shaulsky G."/>
            <person name="Strassmann J.E."/>
            <person name="Queller D.C."/>
            <person name="Kuspa A."/>
            <person name="Grigoriev I.V."/>
        </authorList>
    </citation>
    <scope>NUCLEOTIDE SEQUENCE [LARGE SCALE GENOMIC DNA]</scope>
    <source>
        <strain evidence="5">QSDP1</strain>
    </source>
</reference>
<dbReference type="OrthoDB" id="5976022at2759"/>
<dbReference type="SMART" id="SM00175">
    <property type="entry name" value="RAB"/>
    <property type="match status" value="1"/>
</dbReference>
<evidence type="ECO:0000256" key="2">
    <source>
        <dbReference type="ARBA" id="ARBA00022741"/>
    </source>
</evidence>
<dbReference type="GO" id="GO:0003924">
    <property type="term" value="F:GTPase activity"/>
    <property type="evidence" value="ECO:0007669"/>
    <property type="project" value="InterPro"/>
</dbReference>
<dbReference type="STRING" id="5786.F0ZM97"/>
<dbReference type="GeneID" id="10501959"/>
<dbReference type="RefSeq" id="XP_003288553.1">
    <property type="nucleotide sequence ID" value="XM_003288505.1"/>
</dbReference>
<keyword evidence="2" id="KW-0547">Nucleotide-binding</keyword>
<dbReference type="CDD" id="cd00154">
    <property type="entry name" value="Rab"/>
    <property type="match status" value="1"/>
</dbReference>
<evidence type="ECO:0000313" key="4">
    <source>
        <dbReference type="EMBL" id="EGC34920.1"/>
    </source>
</evidence>
<dbReference type="SUPFAM" id="SSF52540">
    <property type="entry name" value="P-loop containing nucleoside triphosphate hydrolases"/>
    <property type="match status" value="1"/>
</dbReference>
<dbReference type="FunFam" id="3.40.50.300:FF:004207">
    <property type="entry name" value="Ras GTPase"/>
    <property type="match status" value="1"/>
</dbReference>
<dbReference type="InterPro" id="IPR001806">
    <property type="entry name" value="Small_GTPase"/>
</dbReference>
<dbReference type="GO" id="GO:0005525">
    <property type="term" value="F:GTP binding"/>
    <property type="evidence" value="ECO:0007669"/>
    <property type="project" value="UniProtKB-KW"/>
</dbReference>
<dbReference type="InterPro" id="IPR050305">
    <property type="entry name" value="Small_GTPase_Rab"/>
</dbReference>
<dbReference type="SMART" id="SM00173">
    <property type="entry name" value="RAS"/>
    <property type="match status" value="1"/>
</dbReference>
<dbReference type="PROSITE" id="PS51421">
    <property type="entry name" value="RAS"/>
    <property type="match status" value="1"/>
</dbReference>
<dbReference type="Proteomes" id="UP000001064">
    <property type="component" value="Unassembled WGS sequence"/>
</dbReference>